<accession>V2UNI9</accession>
<evidence type="ECO:0000313" key="8">
    <source>
        <dbReference type="EMBL" id="ESK51542.1"/>
    </source>
</evidence>
<dbReference type="HOGENOM" id="CLU_193827_3_2_6"/>
<proteinExistence type="inferred from homology"/>
<dbReference type="AlphaFoldDB" id="V2UNI9"/>
<feature type="region of interest" description="Disordered" evidence="7">
    <location>
        <begin position="25"/>
        <end position="46"/>
    </location>
</feature>
<comment type="caution">
    <text evidence="8">The sequence shown here is derived from an EMBL/GenBank/DDBJ whole genome shotgun (WGS) entry which is preliminary data.</text>
</comment>
<keyword evidence="9" id="KW-1185">Reference proteome</keyword>
<dbReference type="EMBL" id="AYEU01000006">
    <property type="protein sequence ID" value="ESK51542.1"/>
    <property type="molecule type" value="Genomic_DNA"/>
</dbReference>
<evidence type="ECO:0000256" key="3">
    <source>
        <dbReference type="ARBA" id="ARBA00022729"/>
    </source>
</evidence>
<organism evidence="8 9">
    <name type="scientific">Acinetobacter brisouii CIP 110357</name>
    <dbReference type="NCBI Taxonomy" id="1341683"/>
    <lineage>
        <taxon>Bacteria</taxon>
        <taxon>Pseudomonadati</taxon>
        <taxon>Pseudomonadota</taxon>
        <taxon>Gammaproteobacteria</taxon>
        <taxon>Moraxellales</taxon>
        <taxon>Moraxellaceae</taxon>
        <taxon>Acinetobacter</taxon>
    </lineage>
</organism>
<keyword evidence="6" id="KW-0449">Lipoprotein</keyword>
<evidence type="ECO:0000256" key="1">
    <source>
        <dbReference type="ARBA" id="ARBA00010296"/>
    </source>
</evidence>
<evidence type="ECO:0008006" key="10">
    <source>
        <dbReference type="Google" id="ProtNLM"/>
    </source>
</evidence>
<dbReference type="GO" id="GO:0016020">
    <property type="term" value="C:membrane"/>
    <property type="evidence" value="ECO:0007669"/>
    <property type="project" value="InterPro"/>
</dbReference>
<keyword evidence="2" id="KW-1003">Cell membrane</keyword>
<keyword evidence="5" id="KW-0564">Palmitate</keyword>
<sequence>MKKILFVSIALAVVLTGCNTIRGMGQDVSKAGSAVSDTATKTQDKM</sequence>
<name>V2UNI9_9GAMM</name>
<evidence type="ECO:0000256" key="2">
    <source>
        <dbReference type="ARBA" id="ARBA00022475"/>
    </source>
</evidence>
<dbReference type="Pfam" id="PF08085">
    <property type="entry name" value="Entericidin"/>
    <property type="match status" value="1"/>
</dbReference>
<feature type="compositionally biased region" description="Polar residues" evidence="7">
    <location>
        <begin position="35"/>
        <end position="46"/>
    </location>
</feature>
<keyword evidence="3" id="KW-0732">Signal</keyword>
<reference evidence="8 9" key="1">
    <citation type="submission" date="2013-10" db="EMBL/GenBank/DDBJ databases">
        <title>The Genome Sequence of Acinetobacter brisouii CIP 110357.</title>
        <authorList>
            <consortium name="The Broad Institute Genomics Platform"/>
            <consortium name="The Broad Institute Genome Sequencing Center for Infectious Disease"/>
            <person name="Cerqueira G."/>
            <person name="Feldgarden M."/>
            <person name="Courvalin P."/>
            <person name="Grillot-Courvalin C."/>
            <person name="Clermont D."/>
            <person name="Rocha E."/>
            <person name="Yoon E.-J."/>
            <person name="Nemec A."/>
            <person name="Young S.K."/>
            <person name="Zeng Q."/>
            <person name="Gargeya S."/>
            <person name="Fitzgerald M."/>
            <person name="Abouelleil A."/>
            <person name="Alvarado L."/>
            <person name="Berlin A.M."/>
            <person name="Chapman S.B."/>
            <person name="Gainer-Dewar J."/>
            <person name="Goldberg J."/>
            <person name="Gnerre S."/>
            <person name="Griggs A."/>
            <person name="Gujja S."/>
            <person name="Hansen M."/>
            <person name="Howarth C."/>
            <person name="Imamovic A."/>
            <person name="Ireland A."/>
            <person name="Larimer J."/>
            <person name="McCowan C."/>
            <person name="Murphy C."/>
            <person name="Pearson M."/>
            <person name="Poon T.W."/>
            <person name="Priest M."/>
            <person name="Roberts A."/>
            <person name="Saif S."/>
            <person name="Shea T."/>
            <person name="Sykes S."/>
            <person name="Wortman J."/>
            <person name="Nusbaum C."/>
            <person name="Birren B."/>
        </authorList>
    </citation>
    <scope>NUCLEOTIDE SEQUENCE [LARGE SCALE GENOMIC DNA]</scope>
    <source>
        <strain evidence="8 9">CIP 110357</strain>
    </source>
</reference>
<evidence type="ECO:0000256" key="5">
    <source>
        <dbReference type="ARBA" id="ARBA00023139"/>
    </source>
</evidence>
<dbReference type="OrthoDB" id="9181810at2"/>
<evidence type="ECO:0000256" key="7">
    <source>
        <dbReference type="SAM" id="MobiDB-lite"/>
    </source>
</evidence>
<comment type="similarity">
    <text evidence="1">Belongs to the EcnA/EcnB lipoprotein family.</text>
</comment>
<evidence type="ECO:0000256" key="4">
    <source>
        <dbReference type="ARBA" id="ARBA00023136"/>
    </source>
</evidence>
<dbReference type="RefSeq" id="WP_004901842.1">
    <property type="nucleotide sequence ID" value="NZ_BBTI01000011.1"/>
</dbReference>
<dbReference type="InterPro" id="IPR012556">
    <property type="entry name" value="Entericidin"/>
</dbReference>
<dbReference type="STRING" id="396323.VH98_09920"/>
<dbReference type="PATRIC" id="fig|1341683.3.peg.2045"/>
<evidence type="ECO:0000256" key="6">
    <source>
        <dbReference type="ARBA" id="ARBA00023288"/>
    </source>
</evidence>
<keyword evidence="4" id="KW-0472">Membrane</keyword>
<protein>
    <recommendedName>
        <fullName evidence="10">Entericidin B</fullName>
    </recommendedName>
</protein>
<gene>
    <name evidence="8" type="ORF">P255_02065</name>
</gene>
<dbReference type="Proteomes" id="UP000018418">
    <property type="component" value="Unassembled WGS sequence"/>
</dbReference>
<dbReference type="GO" id="GO:0009636">
    <property type="term" value="P:response to toxic substance"/>
    <property type="evidence" value="ECO:0007669"/>
    <property type="project" value="InterPro"/>
</dbReference>
<evidence type="ECO:0000313" key="9">
    <source>
        <dbReference type="Proteomes" id="UP000018418"/>
    </source>
</evidence>
<dbReference type="PROSITE" id="PS51257">
    <property type="entry name" value="PROKAR_LIPOPROTEIN"/>
    <property type="match status" value="1"/>
</dbReference>